<keyword evidence="3" id="KW-1185">Reference proteome</keyword>
<dbReference type="RefSeq" id="WP_208009368.1">
    <property type="nucleotide sequence ID" value="NZ_CP071796.1"/>
</dbReference>
<protein>
    <recommendedName>
        <fullName evidence="1">Protein Smg homolog</fullName>
    </recommendedName>
</protein>
<dbReference type="PANTHER" id="PTHR38692">
    <property type="entry name" value="PROTEIN SMG"/>
    <property type="match status" value="1"/>
</dbReference>
<reference evidence="2" key="1">
    <citation type="submission" date="2021-03" db="EMBL/GenBank/DDBJ databases">
        <title>Ottowia sp. 27C isolated from the cloaca of a Giant Asian pond turtle (Heosemys grandis).</title>
        <authorList>
            <person name="Spergser J."/>
            <person name="Busse H.-J."/>
        </authorList>
    </citation>
    <scope>NUCLEOTIDE SEQUENCE</scope>
    <source>
        <strain evidence="2">27C</strain>
    </source>
</reference>
<gene>
    <name evidence="1" type="primary">smg</name>
    <name evidence="2" type="ORF">J1M35_01460</name>
</gene>
<dbReference type="Proteomes" id="UP000663903">
    <property type="component" value="Chromosome"/>
</dbReference>
<dbReference type="InterPro" id="IPR007456">
    <property type="entry name" value="Smg"/>
</dbReference>
<evidence type="ECO:0000313" key="3">
    <source>
        <dbReference type="Proteomes" id="UP000663903"/>
    </source>
</evidence>
<comment type="similarity">
    <text evidence="1">Belongs to the Smg family.</text>
</comment>
<name>A0A975CFT9_9BURK</name>
<dbReference type="AlphaFoldDB" id="A0A975CFT9"/>
<proteinExistence type="inferred from homology"/>
<dbReference type="PANTHER" id="PTHR38692:SF1">
    <property type="entry name" value="PROTEIN SMG"/>
    <property type="match status" value="1"/>
</dbReference>
<sequence>MYQVLVYVYENYGGGAETPDRHRLGMRLSSAGFERDEIQQALHWLDGLDSAAHAICIAPKHDVPHAAAPVWAASPDSLRIYSPLEMAHLGREGIACLKFLEDAGALSAELREVVIDRALAASESPIDLEDLKIIIMMVYWRVDANPGLLVLDELSDDTRHRIAH</sequence>
<organism evidence="2 3">
    <name type="scientific">Ottowia testudinis</name>
    <dbReference type="NCBI Taxonomy" id="2816950"/>
    <lineage>
        <taxon>Bacteria</taxon>
        <taxon>Pseudomonadati</taxon>
        <taxon>Pseudomonadota</taxon>
        <taxon>Betaproteobacteria</taxon>
        <taxon>Burkholderiales</taxon>
        <taxon>Comamonadaceae</taxon>
        <taxon>Ottowia</taxon>
    </lineage>
</organism>
<evidence type="ECO:0000256" key="1">
    <source>
        <dbReference type="HAMAP-Rule" id="MF_00598"/>
    </source>
</evidence>
<accession>A0A975CFT9</accession>
<evidence type="ECO:0000313" key="2">
    <source>
        <dbReference type="EMBL" id="QTD45620.1"/>
    </source>
</evidence>
<dbReference type="EMBL" id="CP071796">
    <property type="protein sequence ID" value="QTD45620.1"/>
    <property type="molecule type" value="Genomic_DNA"/>
</dbReference>
<dbReference type="KEGG" id="otd:J1M35_01460"/>
<dbReference type="HAMAP" id="MF_00598">
    <property type="entry name" value="Smg"/>
    <property type="match status" value="1"/>
</dbReference>
<dbReference type="Pfam" id="PF04361">
    <property type="entry name" value="DUF494"/>
    <property type="match status" value="1"/>
</dbReference>